<evidence type="ECO:0000256" key="3">
    <source>
        <dbReference type="ARBA" id="ARBA00022452"/>
    </source>
</evidence>
<dbReference type="EMBL" id="UOEB01000003">
    <property type="protein sequence ID" value="VAV82436.1"/>
    <property type="molecule type" value="Genomic_DNA"/>
</dbReference>
<dbReference type="Pfam" id="PF02321">
    <property type="entry name" value="OEP"/>
    <property type="match status" value="1"/>
</dbReference>
<dbReference type="AlphaFoldDB" id="A0A3B0QZH5"/>
<keyword evidence="3" id="KW-1134">Transmembrane beta strand</keyword>
<evidence type="ECO:0000256" key="6">
    <source>
        <dbReference type="ARBA" id="ARBA00023237"/>
    </source>
</evidence>
<keyword evidence="2" id="KW-0813">Transport</keyword>
<dbReference type="GO" id="GO:1990281">
    <property type="term" value="C:efflux pump complex"/>
    <property type="evidence" value="ECO:0007669"/>
    <property type="project" value="TreeGrafter"/>
</dbReference>
<name>A0A3B0QZH5_9ZZZZ</name>
<evidence type="ECO:0000256" key="5">
    <source>
        <dbReference type="ARBA" id="ARBA00023136"/>
    </source>
</evidence>
<feature type="non-terminal residue" evidence="7">
    <location>
        <position position="232"/>
    </location>
</feature>
<keyword evidence="6" id="KW-0998">Cell outer membrane</keyword>
<dbReference type="PANTHER" id="PTHR30026">
    <property type="entry name" value="OUTER MEMBRANE PROTEIN TOLC"/>
    <property type="match status" value="1"/>
</dbReference>
<dbReference type="SUPFAM" id="SSF56954">
    <property type="entry name" value="Outer membrane efflux proteins (OEP)"/>
    <property type="match status" value="1"/>
</dbReference>
<dbReference type="InterPro" id="IPR003423">
    <property type="entry name" value="OMP_efflux"/>
</dbReference>
<dbReference type="PANTHER" id="PTHR30026:SF20">
    <property type="entry name" value="OUTER MEMBRANE PROTEIN TOLC"/>
    <property type="match status" value="1"/>
</dbReference>
<reference evidence="7" key="1">
    <citation type="submission" date="2018-06" db="EMBL/GenBank/DDBJ databases">
        <authorList>
            <person name="Zhirakovskaya E."/>
        </authorList>
    </citation>
    <scope>NUCLEOTIDE SEQUENCE</scope>
</reference>
<comment type="subcellular location">
    <subcellularLocation>
        <location evidence="1">Cell outer membrane</location>
    </subcellularLocation>
</comment>
<keyword evidence="5" id="KW-0472">Membrane</keyword>
<dbReference type="GO" id="GO:0015288">
    <property type="term" value="F:porin activity"/>
    <property type="evidence" value="ECO:0007669"/>
    <property type="project" value="TreeGrafter"/>
</dbReference>
<evidence type="ECO:0000313" key="7">
    <source>
        <dbReference type="EMBL" id="VAV82436.1"/>
    </source>
</evidence>
<dbReference type="GO" id="GO:0015562">
    <property type="term" value="F:efflux transmembrane transporter activity"/>
    <property type="evidence" value="ECO:0007669"/>
    <property type="project" value="InterPro"/>
</dbReference>
<evidence type="ECO:0000256" key="2">
    <source>
        <dbReference type="ARBA" id="ARBA00022448"/>
    </source>
</evidence>
<keyword evidence="4" id="KW-0812">Transmembrane</keyword>
<dbReference type="Gene3D" id="1.20.1600.10">
    <property type="entry name" value="Outer membrane efflux proteins (OEP)"/>
    <property type="match status" value="1"/>
</dbReference>
<accession>A0A3B0QZH5</accession>
<dbReference type="InterPro" id="IPR051906">
    <property type="entry name" value="TolC-like"/>
</dbReference>
<protein>
    <submittedName>
        <fullName evidence="7">Heavy metal RND efflux outer membrane protein, CzcC family</fullName>
    </submittedName>
</protein>
<evidence type="ECO:0000256" key="4">
    <source>
        <dbReference type="ARBA" id="ARBA00022692"/>
    </source>
</evidence>
<evidence type="ECO:0000256" key="1">
    <source>
        <dbReference type="ARBA" id="ARBA00004442"/>
    </source>
</evidence>
<dbReference type="GO" id="GO:0009279">
    <property type="term" value="C:cell outer membrane"/>
    <property type="evidence" value="ECO:0007669"/>
    <property type="project" value="UniProtKB-SubCell"/>
</dbReference>
<organism evidence="7">
    <name type="scientific">hydrothermal vent metagenome</name>
    <dbReference type="NCBI Taxonomy" id="652676"/>
    <lineage>
        <taxon>unclassified sequences</taxon>
        <taxon>metagenomes</taxon>
        <taxon>ecological metagenomes</taxon>
    </lineage>
</organism>
<gene>
    <name evidence="7" type="ORF">MNBD_BACTEROID02-1453</name>
</gene>
<proteinExistence type="predicted"/>
<sequence>MHKLKKMRKYIYKILLFSALLMFSINISGQESLKNYLETAAQNNPGLKAKFSNYMAAMEKVPQVGTLPDPSFAFGYFIQPVETRVGPQNWKFNLAQSFPWFGLLSAKEDVATEMANAKYEVFENTKSNLFFEVKTAYYNYYFIEKAIEITQENIQILEVFKRLSLVKIEAGKASIVDELRVELELNDLRNQLALLVDTKQVLQIKFNNLLNTETYSSIEVPETLWQDELSID</sequence>